<dbReference type="Proteomes" id="UP001054945">
    <property type="component" value="Unassembled WGS sequence"/>
</dbReference>
<keyword evidence="2" id="KW-1185">Reference proteome</keyword>
<name>A0AAV4WRY0_CAEEX</name>
<sequence length="115" mass="12951">MGAEHNAGADDDPTRKWVKVSVDAMLKSKGKVNKKPPPLPFLPVSQLAASSSAVNGKKSHTHRAIKIASPAASKRVRTWVCERTTRDARKKKITKYIRLQDEILKNLAKRWMIFF</sequence>
<accession>A0AAV4WRY0</accession>
<dbReference type="AlphaFoldDB" id="A0AAV4WRY0"/>
<organism evidence="1 2">
    <name type="scientific">Caerostris extrusa</name>
    <name type="common">Bark spider</name>
    <name type="synonym">Caerostris bankana</name>
    <dbReference type="NCBI Taxonomy" id="172846"/>
    <lineage>
        <taxon>Eukaryota</taxon>
        <taxon>Metazoa</taxon>
        <taxon>Ecdysozoa</taxon>
        <taxon>Arthropoda</taxon>
        <taxon>Chelicerata</taxon>
        <taxon>Arachnida</taxon>
        <taxon>Araneae</taxon>
        <taxon>Araneomorphae</taxon>
        <taxon>Entelegynae</taxon>
        <taxon>Araneoidea</taxon>
        <taxon>Araneidae</taxon>
        <taxon>Caerostris</taxon>
    </lineage>
</organism>
<evidence type="ECO:0000313" key="2">
    <source>
        <dbReference type="Proteomes" id="UP001054945"/>
    </source>
</evidence>
<dbReference type="EMBL" id="BPLR01016615">
    <property type="protein sequence ID" value="GIY85108.1"/>
    <property type="molecule type" value="Genomic_DNA"/>
</dbReference>
<evidence type="ECO:0000313" key="1">
    <source>
        <dbReference type="EMBL" id="GIY85108.1"/>
    </source>
</evidence>
<proteinExistence type="predicted"/>
<reference evidence="1 2" key="1">
    <citation type="submission" date="2021-06" db="EMBL/GenBank/DDBJ databases">
        <title>Caerostris extrusa draft genome.</title>
        <authorList>
            <person name="Kono N."/>
            <person name="Arakawa K."/>
        </authorList>
    </citation>
    <scope>NUCLEOTIDE SEQUENCE [LARGE SCALE GENOMIC DNA]</scope>
</reference>
<protein>
    <submittedName>
        <fullName evidence="1">Uncharacterized protein</fullName>
    </submittedName>
</protein>
<comment type="caution">
    <text evidence="1">The sequence shown here is derived from an EMBL/GenBank/DDBJ whole genome shotgun (WGS) entry which is preliminary data.</text>
</comment>
<gene>
    <name evidence="1" type="ORF">CEXT_109471</name>
</gene>